<keyword evidence="1" id="KW-0732">Signal</keyword>
<gene>
    <name evidence="2" type="ORF">AB2Z07_05010</name>
    <name evidence="3" type="ORF">SAMN05660830_00998</name>
</gene>
<protein>
    <submittedName>
        <fullName evidence="3">Uncharacterized protein</fullName>
    </submittedName>
</protein>
<comment type="caution">
    <text evidence="3">The sequence shown here is derived from an EMBL/GenBank/DDBJ whole genome shotgun (WGS) entry which is preliminary data.</text>
</comment>
<evidence type="ECO:0000313" key="2">
    <source>
        <dbReference type="EMBL" id="MEZ6852896.1"/>
    </source>
</evidence>
<dbReference type="Proteomes" id="UP001568358">
    <property type="component" value="Unassembled WGS sequence"/>
</dbReference>
<keyword evidence="5" id="KW-1185">Reference proteome</keyword>
<evidence type="ECO:0000256" key="1">
    <source>
        <dbReference type="SAM" id="SignalP"/>
    </source>
</evidence>
<reference evidence="2 5" key="2">
    <citation type="submission" date="2024-07" db="EMBL/GenBank/DDBJ databases">
        <title>Active virus-host system and metabolic interactions in a Lokiarchaeon culture.</title>
        <authorList>
            <person name="Ponce Toledo R.I."/>
            <person name="Rodrigues Oliveira T."/>
            <person name="Schleper C."/>
        </authorList>
    </citation>
    <scope>NUCLEOTIDE SEQUENCE [LARGE SCALE GENOMIC DNA]</scope>
    <source>
        <strain evidence="2 5">B35</strain>
    </source>
</reference>
<accession>A0A8G2FA88</accession>
<organism evidence="3 4">
    <name type="scientific">Halodesulfovibrio aestuarii</name>
    <dbReference type="NCBI Taxonomy" id="126333"/>
    <lineage>
        <taxon>Bacteria</taxon>
        <taxon>Pseudomonadati</taxon>
        <taxon>Thermodesulfobacteriota</taxon>
        <taxon>Desulfovibrionia</taxon>
        <taxon>Desulfovibrionales</taxon>
        <taxon>Desulfovibrionaceae</taxon>
        <taxon>Halodesulfovibrio</taxon>
    </lineage>
</organism>
<dbReference type="EMBL" id="JBFSOO010000003">
    <property type="protein sequence ID" value="MEZ6852896.1"/>
    <property type="molecule type" value="Genomic_DNA"/>
</dbReference>
<reference evidence="3 4" key="1">
    <citation type="submission" date="2016-11" db="EMBL/GenBank/DDBJ databases">
        <authorList>
            <person name="Varghese N."/>
            <person name="Submissions S."/>
        </authorList>
    </citation>
    <scope>NUCLEOTIDE SEQUENCE [LARGE SCALE GENOMIC DNA]</scope>
    <source>
        <strain evidence="3 4">DSM 17919</strain>
    </source>
</reference>
<dbReference type="EMBL" id="FQZR01000002">
    <property type="protein sequence ID" value="SHI78924.1"/>
    <property type="molecule type" value="Genomic_DNA"/>
</dbReference>
<dbReference type="RefSeq" id="WP_020002112.1">
    <property type="nucleotide sequence ID" value="NZ_CP192217.1"/>
</dbReference>
<proteinExistence type="predicted"/>
<dbReference type="AlphaFoldDB" id="A0A8G2FA88"/>
<evidence type="ECO:0000313" key="3">
    <source>
        <dbReference type="EMBL" id="SHI78924.1"/>
    </source>
</evidence>
<evidence type="ECO:0000313" key="4">
    <source>
        <dbReference type="Proteomes" id="UP000184001"/>
    </source>
</evidence>
<evidence type="ECO:0000313" key="5">
    <source>
        <dbReference type="Proteomes" id="UP001568358"/>
    </source>
</evidence>
<feature type="chain" id="PRO_5034333285" evidence="1">
    <location>
        <begin position="21"/>
        <end position="136"/>
    </location>
</feature>
<feature type="signal peptide" evidence="1">
    <location>
        <begin position="1"/>
        <end position="20"/>
    </location>
</feature>
<name>A0A8G2FA88_9BACT</name>
<dbReference type="Proteomes" id="UP000184001">
    <property type="component" value="Unassembled WGS sequence"/>
</dbReference>
<sequence length="136" mass="15570">MNKLLFAFAIVLALCCNAHAAKITPETIYTSFNMRTISSSLGNNLGYYCADYLSEIFSQETVSFNENTLVIDSNKRYLRFVIVEDDTLMLYEKIKGGSYNAQSIITVSYDKQHRDFRGDETYIDMPSICKPYPLQK</sequence>